<dbReference type="InterPro" id="IPR017871">
    <property type="entry name" value="ABC_transporter-like_CS"/>
</dbReference>
<dbReference type="Proteomes" id="UP000595349">
    <property type="component" value="Chromosome"/>
</dbReference>
<evidence type="ECO:0000256" key="1">
    <source>
        <dbReference type="ARBA" id="ARBA00005417"/>
    </source>
</evidence>
<dbReference type="InterPro" id="IPR003593">
    <property type="entry name" value="AAA+_ATPase"/>
</dbReference>
<name>A0A7T6ZDG3_9BACI</name>
<dbReference type="GO" id="GO:0016887">
    <property type="term" value="F:ATP hydrolysis activity"/>
    <property type="evidence" value="ECO:0007669"/>
    <property type="project" value="InterPro"/>
</dbReference>
<evidence type="ECO:0000313" key="7">
    <source>
        <dbReference type="Proteomes" id="UP000595349"/>
    </source>
</evidence>
<organism evidence="6 7">
    <name type="scientific">Salicibibacter cibi</name>
    <dbReference type="NCBI Taxonomy" id="2743001"/>
    <lineage>
        <taxon>Bacteria</taxon>
        <taxon>Bacillati</taxon>
        <taxon>Bacillota</taxon>
        <taxon>Bacilli</taxon>
        <taxon>Bacillales</taxon>
        <taxon>Bacillaceae</taxon>
        <taxon>Salicibibacter</taxon>
    </lineage>
</organism>
<dbReference type="KEGG" id="scib:HUG20_17220"/>
<accession>A0A7T6ZDG3</accession>
<dbReference type="PROSITE" id="PS50893">
    <property type="entry name" value="ABC_TRANSPORTER_2"/>
    <property type="match status" value="1"/>
</dbReference>
<evidence type="ECO:0000313" key="6">
    <source>
        <dbReference type="EMBL" id="QQK81481.1"/>
    </source>
</evidence>
<feature type="domain" description="ABC transporter" evidence="5">
    <location>
        <begin position="2"/>
        <end position="226"/>
    </location>
</feature>
<keyword evidence="4 6" id="KW-0067">ATP-binding</keyword>
<dbReference type="RefSeq" id="WP_200085907.1">
    <property type="nucleotide sequence ID" value="NZ_CP054706.1"/>
</dbReference>
<evidence type="ECO:0000256" key="2">
    <source>
        <dbReference type="ARBA" id="ARBA00022448"/>
    </source>
</evidence>
<evidence type="ECO:0000256" key="3">
    <source>
        <dbReference type="ARBA" id="ARBA00022741"/>
    </source>
</evidence>
<protein>
    <submittedName>
        <fullName evidence="6">ABC transporter ATP-binding protein</fullName>
    </submittedName>
</protein>
<dbReference type="AlphaFoldDB" id="A0A7T6ZDG3"/>
<evidence type="ECO:0000256" key="4">
    <source>
        <dbReference type="ARBA" id="ARBA00022840"/>
    </source>
</evidence>
<keyword evidence="7" id="KW-1185">Reference proteome</keyword>
<dbReference type="PANTHER" id="PTHR43335:SF11">
    <property type="entry name" value="ABC TRANSPORTER RELATED"/>
    <property type="match status" value="1"/>
</dbReference>
<dbReference type="Gene3D" id="3.40.50.300">
    <property type="entry name" value="P-loop containing nucleotide triphosphate hydrolases"/>
    <property type="match status" value="1"/>
</dbReference>
<gene>
    <name evidence="6" type="ORF">HUG20_17220</name>
</gene>
<dbReference type="PANTHER" id="PTHR43335">
    <property type="entry name" value="ABC TRANSPORTER, ATP-BINDING PROTEIN"/>
    <property type="match status" value="1"/>
</dbReference>
<keyword evidence="3" id="KW-0547">Nucleotide-binding</keyword>
<keyword evidence="2" id="KW-0813">Transport</keyword>
<dbReference type="CDD" id="cd03230">
    <property type="entry name" value="ABC_DR_subfamily_A"/>
    <property type="match status" value="1"/>
</dbReference>
<dbReference type="SMART" id="SM00382">
    <property type="entry name" value="AAA"/>
    <property type="match status" value="1"/>
</dbReference>
<dbReference type="InterPro" id="IPR027417">
    <property type="entry name" value="P-loop_NTPase"/>
</dbReference>
<dbReference type="PROSITE" id="PS00211">
    <property type="entry name" value="ABC_TRANSPORTER_1"/>
    <property type="match status" value="1"/>
</dbReference>
<dbReference type="InterPro" id="IPR003439">
    <property type="entry name" value="ABC_transporter-like_ATP-bd"/>
</dbReference>
<sequence>MISVENLSKNISGKEIIKHVDFRLRSNMITALLGMNGAGKTTTLHMLATILKPSAGRVVMHEAVKDARKEIGFLPQHPTFHGWMSAREYVTMAGELGGLSRGDANVRADEVLMQTGLERSAAQRISEFSGGMKQRLGIAQAIIHRPKLLLLDEPVSSLDPQGRKDVISLLSELKKKTTILYSTHILHDAEQIADDVLMMHKGKIVAFERLDELMQQSSNRTKFTVHAEELLDDWGVKLQKRYPDWTIHVRESKADIEGPIEGVEMQAKVMESLVENRVAIRSLIAGEGSLDELFREVIKRV</sequence>
<comment type="similarity">
    <text evidence="1">Belongs to the ABC transporter superfamily.</text>
</comment>
<dbReference type="EMBL" id="CP054706">
    <property type="protein sequence ID" value="QQK81481.1"/>
    <property type="molecule type" value="Genomic_DNA"/>
</dbReference>
<reference evidence="6 7" key="1">
    <citation type="submission" date="2020-06" db="EMBL/GenBank/DDBJ databases">
        <title>Genomic analysis of Salicibibacter sp. NKC21-4.</title>
        <authorList>
            <person name="Oh Y.J."/>
        </authorList>
    </citation>
    <scope>NUCLEOTIDE SEQUENCE [LARGE SCALE GENOMIC DNA]</scope>
    <source>
        <strain evidence="6 7">NKC21-4</strain>
    </source>
</reference>
<dbReference type="Pfam" id="PF00005">
    <property type="entry name" value="ABC_tran"/>
    <property type="match status" value="1"/>
</dbReference>
<dbReference type="GO" id="GO:0005524">
    <property type="term" value="F:ATP binding"/>
    <property type="evidence" value="ECO:0007669"/>
    <property type="project" value="UniProtKB-KW"/>
</dbReference>
<dbReference type="SUPFAM" id="SSF52540">
    <property type="entry name" value="P-loop containing nucleoside triphosphate hydrolases"/>
    <property type="match status" value="1"/>
</dbReference>
<evidence type="ECO:0000259" key="5">
    <source>
        <dbReference type="PROSITE" id="PS50893"/>
    </source>
</evidence>
<proteinExistence type="inferred from homology"/>